<dbReference type="RefSeq" id="WP_106356330.1">
    <property type="nucleotide sequence ID" value="NZ_PVTP01000004.1"/>
</dbReference>
<dbReference type="SUPFAM" id="SSF55961">
    <property type="entry name" value="Bet v1-like"/>
    <property type="match status" value="1"/>
</dbReference>
<organism evidence="1 2">
    <name type="scientific">Yoonia maritima</name>
    <dbReference type="NCBI Taxonomy" id="1435347"/>
    <lineage>
        <taxon>Bacteria</taxon>
        <taxon>Pseudomonadati</taxon>
        <taxon>Pseudomonadota</taxon>
        <taxon>Alphaproteobacteria</taxon>
        <taxon>Rhodobacterales</taxon>
        <taxon>Paracoccaceae</taxon>
        <taxon>Yoonia</taxon>
    </lineage>
</organism>
<dbReference type="Gene3D" id="3.30.530.20">
    <property type="match status" value="1"/>
</dbReference>
<protein>
    <submittedName>
        <fullName evidence="1">Polyketide cyclase/dehydrase/lipid transport protein</fullName>
    </submittedName>
</protein>
<proteinExistence type="predicted"/>
<sequence length="156" mass="17564">MKFSTREDIEAPADYVFAHVTDFAGFERRALRYGAQVSRVGQDQGAPTAGTEWEIAFKFRGRNRTLDAKLTEFSAPVGYQVTGVTDGMHIVTDIELVSLSPTRTRLLVGVDLRSKSFTARLVIQSMKLAKAKLNKRFRARVLEFSEDIEEGYRKGQ</sequence>
<name>A0A2T0W017_9RHOB</name>
<dbReference type="Proteomes" id="UP000238007">
    <property type="component" value="Unassembled WGS sequence"/>
</dbReference>
<dbReference type="OrthoDB" id="7860307at2"/>
<dbReference type="EMBL" id="PVTP01000004">
    <property type="protein sequence ID" value="PRY78114.1"/>
    <property type="molecule type" value="Genomic_DNA"/>
</dbReference>
<comment type="caution">
    <text evidence="1">The sequence shown here is derived from an EMBL/GenBank/DDBJ whole genome shotgun (WGS) entry which is preliminary data.</text>
</comment>
<evidence type="ECO:0000313" key="2">
    <source>
        <dbReference type="Proteomes" id="UP000238007"/>
    </source>
</evidence>
<reference evidence="1 2" key="1">
    <citation type="submission" date="2018-03" db="EMBL/GenBank/DDBJ databases">
        <title>Genomic Encyclopedia of Archaeal and Bacterial Type Strains, Phase II (KMG-II): from individual species to whole genera.</title>
        <authorList>
            <person name="Goeker M."/>
        </authorList>
    </citation>
    <scope>NUCLEOTIDE SEQUENCE [LARGE SCALE GENOMIC DNA]</scope>
    <source>
        <strain evidence="1 2">DSM 101533</strain>
    </source>
</reference>
<dbReference type="Pfam" id="PF10604">
    <property type="entry name" value="Polyketide_cyc2"/>
    <property type="match status" value="1"/>
</dbReference>
<evidence type="ECO:0000313" key="1">
    <source>
        <dbReference type="EMBL" id="PRY78114.1"/>
    </source>
</evidence>
<dbReference type="InterPro" id="IPR019587">
    <property type="entry name" value="Polyketide_cyclase/dehydratase"/>
</dbReference>
<accession>A0A2T0W017</accession>
<keyword evidence="2" id="KW-1185">Reference proteome</keyword>
<gene>
    <name evidence="1" type="ORF">CLV80_10477</name>
</gene>
<dbReference type="InterPro" id="IPR023393">
    <property type="entry name" value="START-like_dom_sf"/>
</dbReference>
<dbReference type="AlphaFoldDB" id="A0A2T0W017"/>